<reference evidence="1 2" key="1">
    <citation type="submission" date="2014-07" db="EMBL/GenBank/DDBJ databases">
        <title>Comparative analysis of Nitrosococcus oceani genome inventories of strains from Pacific and Atlantic gyres.</title>
        <authorList>
            <person name="Lim C.K."/>
            <person name="Wang L."/>
            <person name="Sayavedra-Soto L.A."/>
            <person name="Klotz M.G."/>
        </authorList>
    </citation>
    <scope>NUCLEOTIDE SEQUENCE [LARGE SCALE GENOMIC DNA]</scope>
    <source>
        <strain evidence="1 2">C-27</strain>
    </source>
</reference>
<proteinExistence type="predicted"/>
<organism evidence="1 2">
    <name type="scientific">Nitrosococcus oceani C-27</name>
    <dbReference type="NCBI Taxonomy" id="314279"/>
    <lineage>
        <taxon>Bacteria</taxon>
        <taxon>Pseudomonadati</taxon>
        <taxon>Pseudomonadota</taxon>
        <taxon>Gammaproteobacteria</taxon>
        <taxon>Chromatiales</taxon>
        <taxon>Chromatiaceae</taxon>
        <taxon>Nitrosococcus</taxon>
    </lineage>
</organism>
<dbReference type="AlphaFoldDB" id="A0A0E2Z8K1"/>
<dbReference type="EMBL" id="JPGN01000034">
    <property type="protein sequence ID" value="KFI19955.1"/>
    <property type="molecule type" value="Genomic_DNA"/>
</dbReference>
<accession>A0A0E2Z8K1</accession>
<name>A0A0E2Z8K1_9GAMM</name>
<dbReference type="HOGENOM" id="CLU_3009703_0_0_6"/>
<protein>
    <submittedName>
        <fullName evidence="1">Uncharacterized protein</fullName>
    </submittedName>
</protein>
<comment type="caution">
    <text evidence="1">The sequence shown here is derived from an EMBL/GenBank/DDBJ whole genome shotgun (WGS) entry which is preliminary data.</text>
</comment>
<evidence type="ECO:0000313" key="1">
    <source>
        <dbReference type="EMBL" id="KFI19955.1"/>
    </source>
</evidence>
<sequence>MVADLLRWLSRPKPRLIQSRWAVNSPSILTSTENKSILLTYLDTNQIQVASLAAYCEEDL</sequence>
<evidence type="ECO:0000313" key="2">
    <source>
        <dbReference type="Proteomes" id="UP000028839"/>
    </source>
</evidence>
<gene>
    <name evidence="1" type="ORF">IB75_06050</name>
</gene>
<dbReference type="Proteomes" id="UP000028839">
    <property type="component" value="Unassembled WGS sequence"/>
</dbReference>